<feature type="transmembrane region" description="Helical" evidence="1">
    <location>
        <begin position="190"/>
        <end position="210"/>
    </location>
</feature>
<dbReference type="HOGENOM" id="CLU_072075_2_0_4"/>
<evidence type="ECO:0000313" key="3">
    <source>
        <dbReference type="Proteomes" id="UP000061135"/>
    </source>
</evidence>
<keyword evidence="1" id="KW-0472">Membrane</keyword>
<keyword evidence="1" id="KW-1133">Transmembrane helix</keyword>
<dbReference type="InterPro" id="IPR047798">
    <property type="entry name" value="BPSS1780-like"/>
</dbReference>
<evidence type="ECO:0008006" key="4">
    <source>
        <dbReference type="Google" id="ProtNLM"/>
    </source>
</evidence>
<dbReference type="AlphaFoldDB" id="A0A0E3ZLA4"/>
<dbReference type="STRING" id="1835254.CL55_00017090"/>
<keyword evidence="1" id="KW-0812">Transmembrane</keyword>
<dbReference type="PATRIC" id="fig|576611.7.peg.1737"/>
<proteinExistence type="predicted"/>
<dbReference type="OrthoDB" id="5298483at2"/>
<feature type="transmembrane region" description="Helical" evidence="1">
    <location>
        <begin position="26"/>
        <end position="45"/>
    </location>
</feature>
<feature type="transmembrane region" description="Helical" evidence="1">
    <location>
        <begin position="222"/>
        <end position="244"/>
    </location>
</feature>
<organism evidence="2 3">
    <name type="scientific">Polynucleobacter duraquae</name>
    <dbReference type="NCBI Taxonomy" id="1835254"/>
    <lineage>
        <taxon>Bacteria</taxon>
        <taxon>Pseudomonadati</taxon>
        <taxon>Pseudomonadota</taxon>
        <taxon>Betaproteobacteria</taxon>
        <taxon>Burkholderiales</taxon>
        <taxon>Burkholderiaceae</taxon>
        <taxon>Polynucleobacter</taxon>
    </lineage>
</organism>
<evidence type="ECO:0000256" key="1">
    <source>
        <dbReference type="SAM" id="Phobius"/>
    </source>
</evidence>
<dbReference type="KEGG" id="pdq:CL55_00017090"/>
<protein>
    <recommendedName>
        <fullName evidence="4">Transmembrane protein</fullName>
    </recommendedName>
</protein>
<accession>A0A0E3ZLA4</accession>
<dbReference type="EMBL" id="CP007501">
    <property type="protein sequence ID" value="AKD26042.1"/>
    <property type="molecule type" value="Genomic_DNA"/>
</dbReference>
<feature type="transmembrane region" description="Helical" evidence="1">
    <location>
        <begin position="142"/>
        <end position="169"/>
    </location>
</feature>
<gene>
    <name evidence="2" type="ORF">CL55_00017090</name>
</gene>
<sequence>MKLNSVAPKEGYTWIRQGIWLFKQNPLGFLMLVFMYIFVAQLAVLVPVIGIFAVLLLTPTLSVGFMTACRLAIQKERIRPSVYVIALQSTPLVRKRILQLGLVYAALILALSFILSMLVDFELLIPLMTNDKPITSEAINQIYLILFFGGLLYVPVAMLMWFSPVLVAWSDMPIAQALFSSAVACWTNRGAFFIYLAIWGAILIAIPLTIGSIFDALDLGQAASFIIAPISMAGLTVMHCSFFATWKACFAEKESATLIA</sequence>
<feature type="transmembrane region" description="Helical" evidence="1">
    <location>
        <begin position="51"/>
        <end position="73"/>
    </location>
</feature>
<feature type="transmembrane region" description="Helical" evidence="1">
    <location>
        <begin position="97"/>
        <end position="119"/>
    </location>
</feature>
<evidence type="ECO:0000313" key="2">
    <source>
        <dbReference type="EMBL" id="AKD26042.1"/>
    </source>
</evidence>
<reference evidence="2 3" key="1">
    <citation type="submission" date="2014-03" db="EMBL/GenBank/DDBJ databases">
        <title>Genome of Polynucleobacter strain MWH-MoK4.</title>
        <authorList>
            <person name="Hahn M.W."/>
        </authorList>
    </citation>
    <scope>NUCLEOTIDE SEQUENCE [LARGE SCALE GENOMIC DNA]</scope>
    <source>
        <strain evidence="2 3">MWH-MoK4</strain>
    </source>
</reference>
<dbReference type="Proteomes" id="UP000061135">
    <property type="component" value="Chromosome"/>
</dbReference>
<keyword evidence="3" id="KW-1185">Reference proteome</keyword>
<dbReference type="NCBIfam" id="NF041043">
    <property type="entry name" value="BPSS1780_fam"/>
    <property type="match status" value="1"/>
</dbReference>
<name>A0A0E3ZLA4_9BURK</name>
<dbReference type="RefSeq" id="WP_046330719.1">
    <property type="nucleotide sequence ID" value="NZ_CP007501.1"/>
</dbReference>